<dbReference type="InterPro" id="IPR002104">
    <property type="entry name" value="Integrase_catalytic"/>
</dbReference>
<feature type="region of interest" description="Disordered" evidence="5">
    <location>
        <begin position="1"/>
        <end position="39"/>
    </location>
</feature>
<dbReference type="InterPro" id="IPR050090">
    <property type="entry name" value="Tyrosine_recombinase_XerCD"/>
</dbReference>
<dbReference type="PROSITE" id="PS51898">
    <property type="entry name" value="TYR_RECOMBINASE"/>
    <property type="match status" value="1"/>
</dbReference>
<dbReference type="RefSeq" id="WP_093254248.1">
    <property type="nucleotide sequence ID" value="NZ_FNQM01000008.1"/>
</dbReference>
<dbReference type="STRING" id="89524.SAMN05444370_10873"/>
<evidence type="ECO:0000313" key="8">
    <source>
        <dbReference type="Proteomes" id="UP000198703"/>
    </source>
</evidence>
<keyword evidence="8" id="KW-1185">Reference proteome</keyword>
<reference evidence="7 8" key="1">
    <citation type="submission" date="2016-10" db="EMBL/GenBank/DDBJ databases">
        <authorList>
            <person name="de Groot N.N."/>
        </authorList>
    </citation>
    <scope>NUCLEOTIDE SEQUENCE [LARGE SCALE GENOMIC DNA]</scope>
    <source>
        <strain evidence="7 8">DSM 15345</strain>
    </source>
</reference>
<keyword evidence="3" id="KW-0238">DNA-binding</keyword>
<evidence type="ECO:0000259" key="6">
    <source>
        <dbReference type="PROSITE" id="PS51898"/>
    </source>
</evidence>
<dbReference type="GO" id="GO:0015074">
    <property type="term" value="P:DNA integration"/>
    <property type="evidence" value="ECO:0007669"/>
    <property type="project" value="UniProtKB-KW"/>
</dbReference>
<organism evidence="7 8">
    <name type="scientific">Rubrimonas cliftonensis</name>
    <dbReference type="NCBI Taxonomy" id="89524"/>
    <lineage>
        <taxon>Bacteria</taxon>
        <taxon>Pseudomonadati</taxon>
        <taxon>Pseudomonadota</taxon>
        <taxon>Alphaproteobacteria</taxon>
        <taxon>Rhodobacterales</taxon>
        <taxon>Paracoccaceae</taxon>
        <taxon>Rubrimonas</taxon>
    </lineage>
</organism>
<evidence type="ECO:0000256" key="3">
    <source>
        <dbReference type="ARBA" id="ARBA00023125"/>
    </source>
</evidence>
<dbReference type="SUPFAM" id="SSF47823">
    <property type="entry name" value="lambda integrase-like, N-terminal domain"/>
    <property type="match status" value="1"/>
</dbReference>
<dbReference type="Gene3D" id="1.10.150.130">
    <property type="match status" value="1"/>
</dbReference>
<feature type="compositionally biased region" description="Polar residues" evidence="5">
    <location>
        <begin position="1"/>
        <end position="19"/>
    </location>
</feature>
<dbReference type="OrthoDB" id="5513193at2"/>
<dbReference type="PANTHER" id="PTHR30349">
    <property type="entry name" value="PHAGE INTEGRASE-RELATED"/>
    <property type="match status" value="1"/>
</dbReference>
<evidence type="ECO:0000256" key="4">
    <source>
        <dbReference type="ARBA" id="ARBA00023172"/>
    </source>
</evidence>
<protein>
    <submittedName>
        <fullName evidence="7">Site-specific recombinase XerD</fullName>
    </submittedName>
</protein>
<dbReference type="EMBL" id="FNQM01000008">
    <property type="protein sequence ID" value="SEA64685.1"/>
    <property type="molecule type" value="Genomic_DNA"/>
</dbReference>
<feature type="domain" description="Tyr recombinase" evidence="6">
    <location>
        <begin position="191"/>
        <end position="396"/>
    </location>
</feature>
<dbReference type="GO" id="GO:0006310">
    <property type="term" value="P:DNA recombination"/>
    <property type="evidence" value="ECO:0007669"/>
    <property type="project" value="UniProtKB-KW"/>
</dbReference>
<evidence type="ECO:0000256" key="5">
    <source>
        <dbReference type="SAM" id="MobiDB-lite"/>
    </source>
</evidence>
<dbReference type="PANTHER" id="PTHR30349:SF81">
    <property type="entry name" value="TYROSINE RECOMBINASE XERC"/>
    <property type="match status" value="1"/>
</dbReference>
<dbReference type="AlphaFoldDB" id="A0A1H4CW71"/>
<dbReference type="SUPFAM" id="SSF56349">
    <property type="entry name" value="DNA breaking-rejoining enzymes"/>
    <property type="match status" value="1"/>
</dbReference>
<proteinExistence type="predicted"/>
<sequence>MSSTPNDAGQNDPGQNDPGQNDHPGPDDPGPDAAAADAARRRVAALLADRPPALSDAHVAALLAMARETTPDNSARALRSDARAIAAWRRAAVGGDLVFPEAPGVVVAFILDHAADLESRPADDPSRLAAEALVALGRRGGLAAQAPATIGRRLASWRRLHRLKGVDDPFDDPLVRETLRMVRRAGRGRHGRPRKSANAIDRRLLDALYEARPSGLRGVRDAALIEVAWASGGRRRSEMAALRVEDLDRSRFAGTGEIGLRLAGSKTHRGAEAPPPLTVRGRAARCLDLWLRASGVTAGPVFRGLTRGGAGRTVRVLETGVSGEAIRRAVKSALVAAGFDPAHASPHGLRSGFVTEAARRGVPLEAAMRLTLHRSRAQAGAYYQEAGLDRNPATALGAE</sequence>
<name>A0A1H4CW71_9RHOB</name>
<gene>
    <name evidence="7" type="ORF">SAMN05444370_10873</name>
</gene>
<dbReference type="Gene3D" id="1.10.443.10">
    <property type="entry name" value="Intergrase catalytic core"/>
    <property type="match status" value="1"/>
</dbReference>
<keyword evidence="2" id="KW-0229">DNA integration</keyword>
<dbReference type="GO" id="GO:0003677">
    <property type="term" value="F:DNA binding"/>
    <property type="evidence" value="ECO:0007669"/>
    <property type="project" value="UniProtKB-KW"/>
</dbReference>
<evidence type="ECO:0000313" key="7">
    <source>
        <dbReference type="EMBL" id="SEA64685.1"/>
    </source>
</evidence>
<dbReference type="InterPro" id="IPR011010">
    <property type="entry name" value="DNA_brk_join_enz"/>
</dbReference>
<dbReference type="InterPro" id="IPR013762">
    <property type="entry name" value="Integrase-like_cat_sf"/>
</dbReference>
<keyword evidence="1" id="KW-0159">Chromosome partition</keyword>
<evidence type="ECO:0000256" key="1">
    <source>
        <dbReference type="ARBA" id="ARBA00022829"/>
    </source>
</evidence>
<dbReference type="InterPro" id="IPR010998">
    <property type="entry name" value="Integrase_recombinase_N"/>
</dbReference>
<dbReference type="Proteomes" id="UP000198703">
    <property type="component" value="Unassembled WGS sequence"/>
</dbReference>
<keyword evidence="4" id="KW-0233">DNA recombination</keyword>
<dbReference type="GO" id="GO:0007059">
    <property type="term" value="P:chromosome segregation"/>
    <property type="evidence" value="ECO:0007669"/>
    <property type="project" value="UniProtKB-KW"/>
</dbReference>
<accession>A0A1H4CW71</accession>
<evidence type="ECO:0000256" key="2">
    <source>
        <dbReference type="ARBA" id="ARBA00022908"/>
    </source>
</evidence>